<accession>A0A5N6W2V9</accession>
<dbReference type="PANTHER" id="PTHR40618">
    <property type="entry name" value="B-ZIP TRANSCRIPTION FACTOR (EUROFUNG)-RELATED"/>
    <property type="match status" value="1"/>
</dbReference>
<proteinExistence type="predicted"/>
<evidence type="ECO:0000313" key="2">
    <source>
        <dbReference type="Proteomes" id="UP000325433"/>
    </source>
</evidence>
<reference evidence="2" key="1">
    <citation type="submission" date="2019-04" db="EMBL/GenBank/DDBJ databases">
        <title>Friends and foes A comparative genomics studyof 23 Aspergillus species from section Flavi.</title>
        <authorList>
            <consortium name="DOE Joint Genome Institute"/>
            <person name="Kjaerbolling I."/>
            <person name="Vesth T."/>
            <person name="Frisvad J.C."/>
            <person name="Nybo J.L."/>
            <person name="Theobald S."/>
            <person name="Kildgaard S."/>
            <person name="Isbrandt T."/>
            <person name="Kuo A."/>
            <person name="Sato A."/>
            <person name="Lyhne E.K."/>
            <person name="Kogle M.E."/>
            <person name="Wiebenga A."/>
            <person name="Kun R.S."/>
            <person name="Lubbers R.J."/>
            <person name="Makela M.R."/>
            <person name="Barry K."/>
            <person name="Chovatia M."/>
            <person name="Clum A."/>
            <person name="Daum C."/>
            <person name="Haridas S."/>
            <person name="He G."/>
            <person name="LaButti K."/>
            <person name="Lipzen A."/>
            <person name="Mondo S."/>
            <person name="Riley R."/>
            <person name="Salamov A."/>
            <person name="Simmons B.A."/>
            <person name="Magnuson J.K."/>
            <person name="Henrissat B."/>
            <person name="Mortensen U.H."/>
            <person name="Larsen T.O."/>
            <person name="Devries R.P."/>
            <person name="Grigoriev I.V."/>
            <person name="Machida M."/>
            <person name="Baker S.E."/>
            <person name="Andersen M.R."/>
        </authorList>
    </citation>
    <scope>NUCLEOTIDE SEQUENCE [LARGE SCALE GENOMIC DNA]</scope>
    <source>
        <strain evidence="2">CBS 130015</strain>
    </source>
</reference>
<dbReference type="EMBL" id="ML738314">
    <property type="protein sequence ID" value="KAE8315115.1"/>
    <property type="molecule type" value="Genomic_DNA"/>
</dbReference>
<dbReference type="PANTHER" id="PTHR40618:SF1">
    <property type="entry name" value="B-ZIP TRANSCRIPTION FACTOR (EUROFUNG)"/>
    <property type="match status" value="1"/>
</dbReference>
<sequence length="253" mass="28613">MIYFQETSFARRLHQPCLKNGYDLLVDPTTDPDNVRRVFRLPLTFSDRDSIVQRVQGLLEAGLEEAPEMWDMPFFLLGGAETHYPRRDQGGRPILPPNSVPMNKLISALTHQSAELQSVHSTDGLLAGLGLDGEWFDLYDVDGYLKEKGISLDGDTTFCRGPGNVFSMEFLPPGTVSTNTLDTNQLEHSFQEYMFSGNTDRNRIHPSGHLQLMTQVPYSQVFSPSTLFHAMQILINVILPHYRVMEQLDVILI</sequence>
<keyword evidence="2" id="KW-1185">Reference proteome</keyword>
<dbReference type="Proteomes" id="UP000325433">
    <property type="component" value="Unassembled WGS sequence"/>
</dbReference>
<organism evidence="1 2">
    <name type="scientific">Aspergillus transmontanensis</name>
    <dbReference type="NCBI Taxonomy" id="1034304"/>
    <lineage>
        <taxon>Eukaryota</taxon>
        <taxon>Fungi</taxon>
        <taxon>Dikarya</taxon>
        <taxon>Ascomycota</taxon>
        <taxon>Pezizomycotina</taxon>
        <taxon>Eurotiomycetes</taxon>
        <taxon>Eurotiomycetidae</taxon>
        <taxon>Eurotiales</taxon>
        <taxon>Aspergillaceae</taxon>
        <taxon>Aspergillus</taxon>
        <taxon>Aspergillus subgen. Circumdati</taxon>
    </lineage>
</organism>
<protein>
    <submittedName>
        <fullName evidence="1">Uncharacterized protein</fullName>
    </submittedName>
</protein>
<evidence type="ECO:0000313" key="1">
    <source>
        <dbReference type="EMBL" id="KAE8315115.1"/>
    </source>
</evidence>
<name>A0A5N6W2V9_9EURO</name>
<dbReference type="AlphaFoldDB" id="A0A5N6W2V9"/>
<gene>
    <name evidence="1" type="ORF">BDV41DRAFT_198081</name>
</gene>